<dbReference type="EMBL" id="JARJLR010000349">
    <property type="protein sequence ID" value="MDF3844287.1"/>
    <property type="molecule type" value="Genomic_DNA"/>
</dbReference>
<organism evidence="1 2">
    <name type="scientific">Pseudomonas citronellolis</name>
    <dbReference type="NCBI Taxonomy" id="53408"/>
    <lineage>
        <taxon>Bacteria</taxon>
        <taxon>Pseudomonadati</taxon>
        <taxon>Pseudomonadota</taxon>
        <taxon>Gammaproteobacteria</taxon>
        <taxon>Pseudomonadales</taxon>
        <taxon>Pseudomonadaceae</taxon>
        <taxon>Pseudomonas</taxon>
    </lineage>
</organism>
<sequence>MAIGDLNKKETLVPWEAESSIPRVMHLDKIVDSAEGLGIFLARDLGSPERILFLFQLKELVGYSVVNDSYTWKRSAERECPGGCSVYIVEGSKDVVRYQEETFGVTDMSGAKHYCFILDEEEINVVSFSPPEVSSESV</sequence>
<accession>A0AAW6PCS0</accession>
<protein>
    <submittedName>
        <fullName evidence="1">Uncharacterized protein</fullName>
    </submittedName>
</protein>
<proteinExistence type="predicted"/>
<dbReference type="AlphaFoldDB" id="A0AAW6PCS0"/>
<evidence type="ECO:0000313" key="2">
    <source>
        <dbReference type="Proteomes" id="UP001220662"/>
    </source>
</evidence>
<gene>
    <name evidence="1" type="ORF">P3W55_21460</name>
</gene>
<dbReference type="RefSeq" id="WP_276215477.1">
    <property type="nucleotide sequence ID" value="NZ_JARJLR010000349.1"/>
</dbReference>
<name>A0AAW6PCS0_9PSED</name>
<dbReference type="Proteomes" id="UP001220662">
    <property type="component" value="Unassembled WGS sequence"/>
</dbReference>
<comment type="caution">
    <text evidence="1">The sequence shown here is derived from an EMBL/GenBank/DDBJ whole genome shotgun (WGS) entry which is preliminary data.</text>
</comment>
<reference evidence="1" key="1">
    <citation type="submission" date="2023-03" db="EMBL/GenBank/DDBJ databases">
        <title>Draft assemblies of triclosan tolerant bacteria isolated from returned activated sludge.</title>
        <authorList>
            <person name="Van Hamelsveld S."/>
        </authorList>
    </citation>
    <scope>NUCLEOTIDE SEQUENCE</scope>
    <source>
        <strain evidence="1">GW210015_S63</strain>
    </source>
</reference>
<evidence type="ECO:0000313" key="1">
    <source>
        <dbReference type="EMBL" id="MDF3844287.1"/>
    </source>
</evidence>